<dbReference type="EMBL" id="FOME01000010">
    <property type="protein sequence ID" value="SFE24625.1"/>
    <property type="molecule type" value="Genomic_DNA"/>
</dbReference>
<protein>
    <submittedName>
        <fullName evidence="1">Uncharacterized protein</fullName>
    </submittedName>
</protein>
<dbReference type="RefSeq" id="WP_093355938.1">
    <property type="nucleotide sequence ID" value="NZ_FNVB01000006.1"/>
</dbReference>
<sequence length="172" mass="19619">MTALYRISIDAKTDATVRGRFHMINPDAGILPDYEELVLEIMLDAWQRMKHDSFYTGDGLTDDALPVSAEEAAAIADEHELREVFESEDDDESDEVLLDRFEEIIESAEVSEPRNTPAFWEAEGFWDNATDDDFPEDVEAYPYVEFTFTAHNARHVAHLLPGTHWATAQYCD</sequence>
<gene>
    <name evidence="1" type="ORF">SAMN02982929_04105</name>
    <name evidence="2" type="ORF">SAMN05216506_11022</name>
</gene>
<dbReference type="Proteomes" id="UP000236729">
    <property type="component" value="Unassembled WGS sequence"/>
</dbReference>
<evidence type="ECO:0000313" key="3">
    <source>
        <dbReference type="Proteomes" id="UP000199690"/>
    </source>
</evidence>
<proteinExistence type="predicted"/>
<reference evidence="3 4" key="2">
    <citation type="submission" date="2016-10" db="EMBL/GenBank/DDBJ databases">
        <authorList>
            <person name="Varghese N."/>
            <person name="Submissions S."/>
        </authorList>
    </citation>
    <scope>NUCLEOTIDE SEQUENCE [LARGE SCALE GENOMIC DNA]</scope>
    <source>
        <strain evidence="4">ATCC 20501</strain>
        <strain evidence="2 3">CGMCC 4.3529</strain>
    </source>
</reference>
<accession>A0A1I1YYG4</accession>
<dbReference type="EMBL" id="FNVB01000006">
    <property type="protein sequence ID" value="SEG82459.1"/>
    <property type="molecule type" value="Genomic_DNA"/>
</dbReference>
<reference evidence="1" key="1">
    <citation type="submission" date="2016-10" db="EMBL/GenBank/DDBJ databases">
        <authorList>
            <person name="de Groot N.N."/>
        </authorList>
    </citation>
    <scope>NUCLEOTIDE SEQUENCE [LARGE SCALE GENOMIC DNA]</scope>
    <source>
        <strain evidence="1">ATCC 20501</strain>
    </source>
</reference>
<evidence type="ECO:0000313" key="4">
    <source>
        <dbReference type="Proteomes" id="UP000236729"/>
    </source>
</evidence>
<name>A0A1H6DB59_9PSEU</name>
<keyword evidence="3" id="KW-1185">Reference proteome</keyword>
<dbReference type="Proteomes" id="UP000199690">
    <property type="component" value="Unassembled WGS sequence"/>
</dbReference>
<accession>A0A1H6DB59</accession>
<dbReference type="AlphaFoldDB" id="A0A1H6DB59"/>
<evidence type="ECO:0000313" key="1">
    <source>
        <dbReference type="EMBL" id="SEG82459.1"/>
    </source>
</evidence>
<organism evidence="1 4">
    <name type="scientific">Saccharopolyspora kobensis</name>
    <dbReference type="NCBI Taxonomy" id="146035"/>
    <lineage>
        <taxon>Bacteria</taxon>
        <taxon>Bacillati</taxon>
        <taxon>Actinomycetota</taxon>
        <taxon>Actinomycetes</taxon>
        <taxon>Pseudonocardiales</taxon>
        <taxon>Pseudonocardiaceae</taxon>
        <taxon>Saccharopolyspora</taxon>
    </lineage>
</organism>
<evidence type="ECO:0000313" key="2">
    <source>
        <dbReference type="EMBL" id="SFE24625.1"/>
    </source>
</evidence>